<gene>
    <name evidence="3" type="ORF">ACFFGH_01870</name>
</gene>
<feature type="chain" id="PRO_5045179813" evidence="2">
    <location>
        <begin position="22"/>
        <end position="248"/>
    </location>
</feature>
<accession>A0ABV6RJ52</accession>
<keyword evidence="4" id="KW-1185">Reference proteome</keyword>
<proteinExistence type="predicted"/>
<name>A0ABV6RJ52_9GAMM</name>
<dbReference type="Proteomes" id="UP001589896">
    <property type="component" value="Unassembled WGS sequence"/>
</dbReference>
<feature type="signal peptide" evidence="2">
    <location>
        <begin position="1"/>
        <end position="21"/>
    </location>
</feature>
<evidence type="ECO:0000256" key="2">
    <source>
        <dbReference type="SAM" id="SignalP"/>
    </source>
</evidence>
<protein>
    <submittedName>
        <fullName evidence="3">DUF4124 domain-containing protein</fullName>
    </submittedName>
</protein>
<dbReference type="RefSeq" id="WP_386664318.1">
    <property type="nucleotide sequence ID" value="NZ_JBHLTG010000001.1"/>
</dbReference>
<keyword evidence="2" id="KW-0732">Signal</keyword>
<organism evidence="3 4">
    <name type="scientific">Lysobacter korlensis</name>
    <dbReference type="NCBI Taxonomy" id="553636"/>
    <lineage>
        <taxon>Bacteria</taxon>
        <taxon>Pseudomonadati</taxon>
        <taxon>Pseudomonadota</taxon>
        <taxon>Gammaproteobacteria</taxon>
        <taxon>Lysobacterales</taxon>
        <taxon>Lysobacteraceae</taxon>
        <taxon>Lysobacter</taxon>
    </lineage>
</organism>
<comment type="caution">
    <text evidence="3">The sequence shown here is derived from an EMBL/GenBank/DDBJ whole genome shotgun (WGS) entry which is preliminary data.</text>
</comment>
<feature type="compositionally biased region" description="Low complexity" evidence="1">
    <location>
        <begin position="59"/>
        <end position="83"/>
    </location>
</feature>
<feature type="region of interest" description="Disordered" evidence="1">
    <location>
        <begin position="41"/>
        <end position="107"/>
    </location>
</feature>
<reference evidence="3 4" key="1">
    <citation type="submission" date="2024-09" db="EMBL/GenBank/DDBJ databases">
        <authorList>
            <person name="Sun Q."/>
            <person name="Mori K."/>
        </authorList>
    </citation>
    <scope>NUCLEOTIDE SEQUENCE [LARGE SCALE GENOMIC DNA]</scope>
    <source>
        <strain evidence="3 4">KCTC 23076</strain>
    </source>
</reference>
<evidence type="ECO:0000256" key="1">
    <source>
        <dbReference type="SAM" id="MobiDB-lite"/>
    </source>
</evidence>
<dbReference type="EMBL" id="JBHLTG010000001">
    <property type="protein sequence ID" value="MFC0676599.1"/>
    <property type="molecule type" value="Genomic_DNA"/>
</dbReference>
<sequence>MHTNRLLPLLLLAAGASPAAAQERMVIYRCTGADGAVIVQNDRPCPSGTTQDDRRVIRPAPAAAPPAATAAAARNDAPATTPAVQPVSAPTAGPPSQTLPPVPLTTAIPTTAPATLTVPPQTTGVPAPSALGVAPVAAETDRRPPPALFECRTPDTGVYLSEVATPAPRCAPLTTTGLGGTAPAAGTACEVVIDRCEPVAAGTLCDRWRQRLREMDAALTFGRLDERETATVEIDRVRSIVEDSVCGL</sequence>
<evidence type="ECO:0000313" key="4">
    <source>
        <dbReference type="Proteomes" id="UP001589896"/>
    </source>
</evidence>
<evidence type="ECO:0000313" key="3">
    <source>
        <dbReference type="EMBL" id="MFC0676599.1"/>
    </source>
</evidence>